<dbReference type="InterPro" id="IPR000209">
    <property type="entry name" value="Peptidase_S8/S53_dom"/>
</dbReference>
<dbReference type="EMBL" id="CP013023">
    <property type="protein sequence ID" value="ANF98707.1"/>
    <property type="molecule type" value="Genomic_DNA"/>
</dbReference>
<feature type="active site" description="Charge relay system" evidence="8 9">
    <location>
        <position position="252"/>
    </location>
</feature>
<dbReference type="CDD" id="cd02133">
    <property type="entry name" value="PA_C5a_like"/>
    <property type="match status" value="1"/>
</dbReference>
<keyword evidence="6 9" id="KW-0378">Hydrolase</keyword>
<accession>A0A172ZN15</accession>
<evidence type="ECO:0000256" key="4">
    <source>
        <dbReference type="ARBA" id="ARBA00022670"/>
    </source>
</evidence>
<proteinExistence type="inferred from homology"/>
<feature type="domain" description="Inhibitor I9" evidence="14">
    <location>
        <begin position="65"/>
        <end position="156"/>
    </location>
</feature>
<comment type="similarity">
    <text evidence="1 9 10">Belongs to the peptidase S8 family.</text>
</comment>
<dbReference type="Pfam" id="PF05922">
    <property type="entry name" value="Inhibitor_I9"/>
    <property type="match status" value="1"/>
</dbReference>
<reference evidence="15 16" key="2">
    <citation type="journal article" date="2016" name="Int. J. Syst. Evol. Microbiol.">
        <title>Paenibacillus bovis sp. nov., isolated from raw yak (Bos grunniens) milk.</title>
        <authorList>
            <person name="Gao C."/>
            <person name="Han J."/>
            <person name="Liu Z."/>
            <person name="Xu X."/>
            <person name="Hang F."/>
            <person name="Wu Z."/>
        </authorList>
    </citation>
    <scope>NUCLEOTIDE SEQUENCE [LARGE SCALE GENOMIC DNA]</scope>
    <source>
        <strain evidence="15 16">BD3526</strain>
    </source>
</reference>
<organism evidence="15 16">
    <name type="scientific">Paenibacillus bovis</name>
    <dbReference type="NCBI Taxonomy" id="1616788"/>
    <lineage>
        <taxon>Bacteria</taxon>
        <taxon>Bacillati</taxon>
        <taxon>Bacillota</taxon>
        <taxon>Bacilli</taxon>
        <taxon>Bacillales</taxon>
        <taxon>Paenibacillaceae</taxon>
        <taxon>Paenibacillus</taxon>
    </lineage>
</organism>
<feature type="signal peptide" evidence="11">
    <location>
        <begin position="1"/>
        <end position="18"/>
    </location>
</feature>
<protein>
    <submittedName>
        <fullName evidence="15">Peptidase</fullName>
    </submittedName>
</protein>
<feature type="active site" description="Charge relay system" evidence="8 9">
    <location>
        <position position="624"/>
    </location>
</feature>
<keyword evidence="3" id="KW-0964">Secreted</keyword>
<dbReference type="InterPro" id="IPR046450">
    <property type="entry name" value="PA_dom_sf"/>
</dbReference>
<gene>
    <name evidence="15" type="ORF">AR543_08360</name>
</gene>
<evidence type="ECO:0000259" key="13">
    <source>
        <dbReference type="Pfam" id="PF02225"/>
    </source>
</evidence>
<dbReference type="PRINTS" id="PR00723">
    <property type="entry name" value="SUBTILISIN"/>
</dbReference>
<keyword evidence="16" id="KW-1185">Reference proteome</keyword>
<evidence type="ECO:0000256" key="3">
    <source>
        <dbReference type="ARBA" id="ARBA00022525"/>
    </source>
</evidence>
<dbReference type="Proteomes" id="UP000078148">
    <property type="component" value="Chromosome"/>
</dbReference>
<evidence type="ECO:0000256" key="10">
    <source>
        <dbReference type="RuleBase" id="RU003355"/>
    </source>
</evidence>
<dbReference type="PROSITE" id="PS00137">
    <property type="entry name" value="SUBTILASE_HIS"/>
    <property type="match status" value="1"/>
</dbReference>
<dbReference type="Gene3D" id="3.50.30.30">
    <property type="match status" value="1"/>
</dbReference>
<keyword evidence="7 9" id="KW-0720">Serine protease</keyword>
<dbReference type="PANTHER" id="PTHR43806">
    <property type="entry name" value="PEPTIDASE S8"/>
    <property type="match status" value="1"/>
</dbReference>
<dbReference type="CDD" id="cd07474">
    <property type="entry name" value="Peptidases_S8_subtilisin_Vpr-like"/>
    <property type="match status" value="1"/>
</dbReference>
<dbReference type="GO" id="GO:0004252">
    <property type="term" value="F:serine-type endopeptidase activity"/>
    <property type="evidence" value="ECO:0007669"/>
    <property type="project" value="UniProtKB-UniRule"/>
</dbReference>
<dbReference type="GO" id="GO:0006508">
    <property type="term" value="P:proteolysis"/>
    <property type="evidence" value="ECO:0007669"/>
    <property type="project" value="UniProtKB-KW"/>
</dbReference>
<evidence type="ECO:0000256" key="6">
    <source>
        <dbReference type="ARBA" id="ARBA00022801"/>
    </source>
</evidence>
<dbReference type="PROSITE" id="PS00138">
    <property type="entry name" value="SUBTILASE_SER"/>
    <property type="match status" value="1"/>
</dbReference>
<evidence type="ECO:0000256" key="7">
    <source>
        <dbReference type="ARBA" id="ARBA00022825"/>
    </source>
</evidence>
<dbReference type="PANTHER" id="PTHR43806:SF65">
    <property type="entry name" value="SERINE PROTEASE APRX"/>
    <property type="match status" value="1"/>
</dbReference>
<evidence type="ECO:0000259" key="14">
    <source>
        <dbReference type="Pfam" id="PF05922"/>
    </source>
</evidence>
<feature type="chain" id="PRO_5008006053" evidence="11">
    <location>
        <begin position="19"/>
        <end position="1060"/>
    </location>
</feature>
<keyword evidence="2" id="KW-0134">Cell wall</keyword>
<feature type="active site" description="Charge relay system" evidence="8 9">
    <location>
        <position position="203"/>
    </location>
</feature>
<dbReference type="InterPro" id="IPR050131">
    <property type="entry name" value="Peptidase_S8_subtilisin-like"/>
</dbReference>
<dbReference type="Pfam" id="PF00082">
    <property type="entry name" value="Peptidase_S8"/>
    <property type="match status" value="1"/>
</dbReference>
<dbReference type="PROSITE" id="PS51892">
    <property type="entry name" value="SUBTILASE"/>
    <property type="match status" value="1"/>
</dbReference>
<name>A0A172ZN15_9BACL</name>
<evidence type="ECO:0000256" key="11">
    <source>
        <dbReference type="SAM" id="SignalP"/>
    </source>
</evidence>
<dbReference type="InterPro" id="IPR036852">
    <property type="entry name" value="Peptidase_S8/S53_dom_sf"/>
</dbReference>
<evidence type="ECO:0000256" key="8">
    <source>
        <dbReference type="PIRSR" id="PIRSR615500-1"/>
    </source>
</evidence>
<evidence type="ECO:0000256" key="5">
    <source>
        <dbReference type="ARBA" id="ARBA00022729"/>
    </source>
</evidence>
<dbReference type="InterPro" id="IPR023828">
    <property type="entry name" value="Peptidase_S8_Ser-AS"/>
</dbReference>
<evidence type="ECO:0000256" key="1">
    <source>
        <dbReference type="ARBA" id="ARBA00011073"/>
    </source>
</evidence>
<evidence type="ECO:0000256" key="2">
    <source>
        <dbReference type="ARBA" id="ARBA00022512"/>
    </source>
</evidence>
<dbReference type="InterPro" id="IPR022398">
    <property type="entry name" value="Peptidase_S8_His-AS"/>
</dbReference>
<dbReference type="InterPro" id="IPR003137">
    <property type="entry name" value="PA_domain"/>
</dbReference>
<keyword evidence="4 9" id="KW-0645">Protease</keyword>
<dbReference type="InterPro" id="IPR023827">
    <property type="entry name" value="Peptidase_S8_Asp-AS"/>
</dbReference>
<sequence>MAALLAAGTVWSPSAAFAAEEGTVTSPYLLDQKQLPDKLISLTSGETNVISSKINTKSSQTIRVIVQLTNQPVAVGEYAAQMGIRSMAAESTESAINSQQNSIVKQALDKGIQLHVNYRYNTVLNGMEVSIPANQIPKLAELPGVKSIFENSTYYTIPVQEPPTLTAKVSQATYDPAPLTLIGAQQAWNKGLTGKGVKVGVIDTGVDYEHPDLKNAYKGGYDSVDKDFDPYEDRPLSVDEDPYGTGFEGTSHGTHVSGTIVGRAENKTSDIVQKGIAYDANLYAYRVLSRNPETNRASGSSAQVIDGIEHAVKDGMDVINLSLGSDSEKDVNSPDSVAINNAVLAGVTAVVANGNAAESGYYYYSMGSPASSQLAISVGASSIPFATYTATVSASVYANKSAAVSEDVYGDPSAKSYALNVMSWYVSSSNFAEILGTDAHEGVYVGLGAEADYAGKDVKGKVVLISRGNLPFVDKMKNAKEHGAKAAIIFNGNSKASNPNEADLSESIPGRDSQVGATGFIGEGFDYVPTFDMAGKEGRALAREALASKGELEFTFGNEYPKDEVRGDTMASFSSRGPNQDGLLGIKPDVSAPGVNIRSSVPAYGKYIKDASYSRAYERQNGTSMASPHVAGMAVLLKQEHPNWTPFDIRAALANTSDTLYDLSNTQYDVYSQGAGRANVGTAVYTPAVLQTVEDITILDKDWNRKTITNYNPSAAFGTVAAGSEAQLKELQVKNSSGSAITYQASVKMHPNVTSDPYEPVATPDVSNIQASLQGLNGGNSITVGANSSSEFKLAVKPSASAATGVYEGEVLLTASGYPSLHLPFVIHVGNSVPDAGLGVQELSISNTIVRLDGKQDSTDIGFRLTSTNSNVMELNVYNIEDEYVGTLVQAIQSPNEDGYPVFAPGYYRFSNVDNVYISQKSSGGYEYKALDKGIYKLEVTAYNIDQNGKIDQNSIKRASSSYRIAGTEKDRVATASKQFNYILEGNNTLGKPVLDLPADKRLEYKILSSSDDKYVNDSGVLVKYPYTDYRIARLQIQITSKTDPSATKTVNALIKITKP</sequence>
<dbReference type="SUPFAM" id="SSF52025">
    <property type="entry name" value="PA domain"/>
    <property type="match status" value="1"/>
</dbReference>
<reference evidence="16" key="1">
    <citation type="submission" date="2015-10" db="EMBL/GenBank/DDBJ databases">
        <title>Genome of Paenibacillus bovis sp. nov.</title>
        <authorList>
            <person name="Wu Z."/>
            <person name="Gao C."/>
            <person name="Liu Z."/>
            <person name="Zheng H."/>
        </authorList>
    </citation>
    <scope>NUCLEOTIDE SEQUENCE [LARGE SCALE GENOMIC DNA]</scope>
    <source>
        <strain evidence="16">BD3526</strain>
    </source>
</reference>
<dbReference type="AlphaFoldDB" id="A0A172ZN15"/>
<evidence type="ECO:0000313" key="15">
    <source>
        <dbReference type="EMBL" id="ANF98707.1"/>
    </source>
</evidence>
<dbReference type="Pfam" id="PF02225">
    <property type="entry name" value="PA"/>
    <property type="match status" value="1"/>
</dbReference>
<dbReference type="Gene3D" id="3.40.50.200">
    <property type="entry name" value="Peptidase S8/S53 domain"/>
    <property type="match status" value="2"/>
</dbReference>
<feature type="domain" description="Peptidase S8/S53" evidence="12">
    <location>
        <begin position="194"/>
        <end position="669"/>
    </location>
</feature>
<evidence type="ECO:0000313" key="16">
    <source>
        <dbReference type="Proteomes" id="UP000078148"/>
    </source>
</evidence>
<dbReference type="InterPro" id="IPR015500">
    <property type="entry name" value="Peptidase_S8_subtilisin-rel"/>
</dbReference>
<dbReference type="InterPro" id="IPR010259">
    <property type="entry name" value="S8pro/Inhibitor_I9"/>
</dbReference>
<dbReference type="SUPFAM" id="SSF52743">
    <property type="entry name" value="Subtilisin-like"/>
    <property type="match status" value="1"/>
</dbReference>
<evidence type="ECO:0000256" key="9">
    <source>
        <dbReference type="PROSITE-ProRule" id="PRU01240"/>
    </source>
</evidence>
<dbReference type="InterPro" id="IPR034213">
    <property type="entry name" value="S8_Vpr-like"/>
</dbReference>
<keyword evidence="5 11" id="KW-0732">Signal</keyword>
<feature type="domain" description="PA" evidence="13">
    <location>
        <begin position="449"/>
        <end position="501"/>
    </location>
</feature>
<dbReference type="KEGG" id="pbv:AR543_08360"/>
<evidence type="ECO:0000259" key="12">
    <source>
        <dbReference type="Pfam" id="PF00082"/>
    </source>
</evidence>
<dbReference type="PROSITE" id="PS00136">
    <property type="entry name" value="SUBTILASE_ASP"/>
    <property type="match status" value="1"/>
</dbReference>
<dbReference type="STRING" id="1616788.AR543_08360"/>